<dbReference type="InterPro" id="IPR038765">
    <property type="entry name" value="Papain-like_cys_pep_sf"/>
</dbReference>
<dbReference type="SUPFAM" id="SSF54001">
    <property type="entry name" value="Cysteine proteinases"/>
    <property type="match status" value="1"/>
</dbReference>
<sequence>MDVERLLVRRGQPFSVILQCTDIPQLSDHQLNIILHLGKKNEVVLKVPDSEQDHGKWWFSQRNAQGEVMLTLHSPADALVGLYSMSVVLLSADGHILEKTQPKTFYLLFNPWCKDVVDICFEVLDNSPAAMKNSEMDTGNRGSPVYVSRTIAAMVNSNDDRGVVSGRWDGEYNDGMAPTRWTGSVPILKRWSEGGGEKVRYGQCWVFTGVACTILRCLGIPARCITNYSSAHDTDANISVDYLFNDQLEKGYDGWQVLDPTPQERSDGIFCCGPCPVHAVKEGELGMKYDAPFVFSEVNADLIIWIVHPDGERIQVSQNSKVIGRNISTKSVYGDFREDITANYKYPEGSGMEREVYKKAGRQITQKNEGPGQLELFIKHAPAIHGTDFDVFIEVYNAGGEDTDAQLTVTSNAITYNSIHLGECQRKTTSLTVPAHKAHKEVLRLQYDHYGACVSEHHMIRVTALLQSSDQNNIILQEINIPLKMPVLNIKIVGKAIISRKLTAHISFTNPLPVSLQGGVGKIEPGQAVTVKFSFKPTRAGLRKLLVDFDSDRLKDVKGEATIIVREKKKQNRNILPEI</sequence>
<dbReference type="SUPFAM" id="SSF81296">
    <property type="entry name" value="E set domains"/>
    <property type="match status" value="1"/>
</dbReference>
<dbReference type="PANTHER" id="PTHR11590:SF73">
    <property type="entry name" value="NOVEL TRANSGLUTAMINASE FAMILY PROTEIN-RELATED"/>
    <property type="match status" value="1"/>
</dbReference>
<dbReference type="Gene3D" id="3.90.260.10">
    <property type="entry name" value="Transglutaminase-like"/>
    <property type="match status" value="2"/>
</dbReference>
<dbReference type="InterPro" id="IPR013783">
    <property type="entry name" value="Ig-like_fold"/>
</dbReference>
<dbReference type="SMART" id="SM00460">
    <property type="entry name" value="TGc"/>
    <property type="match status" value="1"/>
</dbReference>
<dbReference type="InterPro" id="IPR002931">
    <property type="entry name" value="Transglutaminase-like"/>
</dbReference>
<evidence type="ECO:0000259" key="2">
    <source>
        <dbReference type="SMART" id="SM00460"/>
    </source>
</evidence>
<dbReference type="PIRSF" id="PIRSF000459">
    <property type="entry name" value="TGM_EBP42"/>
    <property type="match status" value="1"/>
</dbReference>
<comment type="similarity">
    <text evidence="1">Belongs to the transglutaminase superfamily. Transglutaminase family.</text>
</comment>
<dbReference type="InterPro" id="IPR014756">
    <property type="entry name" value="Ig_E-set"/>
</dbReference>
<dbReference type="PANTHER" id="PTHR11590">
    <property type="entry name" value="PROTEIN-GLUTAMINE GAMMA-GLUTAMYLTRANSFERASE"/>
    <property type="match status" value="1"/>
</dbReference>
<keyword evidence="4" id="KW-1185">Reference proteome</keyword>
<evidence type="ECO:0000256" key="1">
    <source>
        <dbReference type="ARBA" id="ARBA00005968"/>
    </source>
</evidence>
<dbReference type="InterPro" id="IPR023608">
    <property type="entry name" value="Transglutaminase_animal"/>
</dbReference>
<dbReference type="InterPro" id="IPR050779">
    <property type="entry name" value="Transglutaminase"/>
</dbReference>
<proteinExistence type="inferred from homology"/>
<dbReference type="Proteomes" id="UP000830375">
    <property type="component" value="Unassembled WGS sequence"/>
</dbReference>
<accession>A0ABQ8LTC8</accession>
<dbReference type="Pfam" id="PF00868">
    <property type="entry name" value="Transglut_N"/>
    <property type="match status" value="1"/>
</dbReference>
<comment type="caution">
    <text evidence="3">The sequence shown here is derived from an EMBL/GenBank/DDBJ whole genome shotgun (WGS) entry which is preliminary data.</text>
</comment>
<dbReference type="Gene3D" id="2.60.40.10">
    <property type="entry name" value="Immunoglobulins"/>
    <property type="match status" value="2"/>
</dbReference>
<feature type="domain" description="Transglutaminase-like" evidence="2">
    <location>
        <begin position="196"/>
        <end position="262"/>
    </location>
</feature>
<dbReference type="Pfam" id="PF01841">
    <property type="entry name" value="Transglut_core"/>
    <property type="match status" value="1"/>
</dbReference>
<dbReference type="EMBL" id="JACTAM010000018">
    <property type="protein sequence ID" value="KAI2653521.1"/>
    <property type="molecule type" value="Genomic_DNA"/>
</dbReference>
<dbReference type="SUPFAM" id="SSF49309">
    <property type="entry name" value="Transglutaminase, two C-terminal domains"/>
    <property type="match status" value="2"/>
</dbReference>
<organism evidence="3 4">
    <name type="scientific">Labeo rohita</name>
    <name type="common">Indian major carp</name>
    <name type="synonym">Cyprinus rohita</name>
    <dbReference type="NCBI Taxonomy" id="84645"/>
    <lineage>
        <taxon>Eukaryota</taxon>
        <taxon>Metazoa</taxon>
        <taxon>Chordata</taxon>
        <taxon>Craniata</taxon>
        <taxon>Vertebrata</taxon>
        <taxon>Euteleostomi</taxon>
        <taxon>Actinopterygii</taxon>
        <taxon>Neopterygii</taxon>
        <taxon>Teleostei</taxon>
        <taxon>Ostariophysi</taxon>
        <taxon>Cypriniformes</taxon>
        <taxon>Cyprinidae</taxon>
        <taxon>Labeoninae</taxon>
        <taxon>Labeonini</taxon>
        <taxon>Labeo</taxon>
    </lineage>
</organism>
<name>A0ABQ8LTC8_LABRO</name>
<protein>
    <submittedName>
        <fullName evidence="3">Protein-glutamine gamma-glutamyltransferase 2</fullName>
    </submittedName>
</protein>
<evidence type="ECO:0000313" key="3">
    <source>
        <dbReference type="EMBL" id="KAI2653521.1"/>
    </source>
</evidence>
<gene>
    <name evidence="3" type="ORF">H4Q32_013800</name>
</gene>
<evidence type="ECO:0000313" key="4">
    <source>
        <dbReference type="Proteomes" id="UP000830375"/>
    </source>
</evidence>
<dbReference type="InterPro" id="IPR036238">
    <property type="entry name" value="Transglutaminase_C_sf"/>
</dbReference>
<dbReference type="InterPro" id="IPR001102">
    <property type="entry name" value="Transglutaminase_N"/>
</dbReference>
<reference evidence="3 4" key="1">
    <citation type="submission" date="2022-01" db="EMBL/GenBank/DDBJ databases">
        <title>A high-quality chromosome-level genome assembly of rohu carp, Labeo rohita.</title>
        <authorList>
            <person name="Arick M.A. II"/>
            <person name="Hsu C.-Y."/>
            <person name="Magbanua Z."/>
            <person name="Pechanova O."/>
            <person name="Grover C."/>
            <person name="Miller E."/>
            <person name="Thrash A."/>
            <person name="Ezzel L."/>
            <person name="Alam S."/>
            <person name="Benzie J."/>
            <person name="Hamilton M."/>
            <person name="Karsi A."/>
            <person name="Lawrence M.L."/>
            <person name="Peterson D.G."/>
        </authorList>
    </citation>
    <scope>NUCLEOTIDE SEQUENCE [LARGE SCALE GENOMIC DNA]</scope>
    <source>
        <strain evidence="4">BAU-BD-2019</strain>
        <tissue evidence="3">Blood</tissue>
    </source>
</reference>
<dbReference type="InterPro" id="IPR036985">
    <property type="entry name" value="Transglutaminase-like_sf"/>
</dbReference>